<accession>A0A3R7E8H2</accession>
<dbReference type="RefSeq" id="WP_120344329.1">
    <property type="nucleotide sequence ID" value="NZ_MCAS01000010.1"/>
</dbReference>
<sequence length="124" mass="13983">MTKESEIYASFIEHAELRPSGEIFLRGKDALQFVAVCQNAGMAVLGIEAARLDAHQVMPYIDAIADYSPRSAMQWETYQGRCNRLALDFLHATMDQKGEDTYFCFEVMDRAEHADCLKQITPAS</sequence>
<gene>
    <name evidence="1" type="ORF">BCY88_23225</name>
</gene>
<reference evidence="1 2" key="1">
    <citation type="submission" date="2016-07" db="EMBL/GenBank/DDBJ databases">
        <title>Genome analysis of Burkholderia fungorum ES3-20.</title>
        <authorList>
            <person name="Xu D."/>
            <person name="Yao R."/>
            <person name="Zheng S."/>
        </authorList>
    </citation>
    <scope>NUCLEOTIDE SEQUENCE [LARGE SCALE GENOMIC DNA]</scope>
    <source>
        <strain evidence="1 2">ES3-20</strain>
    </source>
</reference>
<protein>
    <submittedName>
        <fullName evidence="1">Uncharacterized protein</fullName>
    </submittedName>
</protein>
<dbReference type="OrthoDB" id="9135188at2"/>
<dbReference type="Proteomes" id="UP000283709">
    <property type="component" value="Unassembled WGS sequence"/>
</dbReference>
<evidence type="ECO:0000313" key="2">
    <source>
        <dbReference type="Proteomes" id="UP000283709"/>
    </source>
</evidence>
<evidence type="ECO:0000313" key="1">
    <source>
        <dbReference type="EMBL" id="RKF47221.1"/>
    </source>
</evidence>
<organism evidence="1 2">
    <name type="scientific">Paraburkholderia fungorum</name>
    <dbReference type="NCBI Taxonomy" id="134537"/>
    <lineage>
        <taxon>Bacteria</taxon>
        <taxon>Pseudomonadati</taxon>
        <taxon>Pseudomonadota</taxon>
        <taxon>Betaproteobacteria</taxon>
        <taxon>Burkholderiales</taxon>
        <taxon>Burkholderiaceae</taxon>
        <taxon>Paraburkholderia</taxon>
    </lineage>
</organism>
<dbReference type="EMBL" id="MCAS01000010">
    <property type="protein sequence ID" value="RKF47221.1"/>
    <property type="molecule type" value="Genomic_DNA"/>
</dbReference>
<name>A0A3R7E8H2_9BURK</name>
<dbReference type="AlphaFoldDB" id="A0A3R7E8H2"/>
<proteinExistence type="predicted"/>
<comment type="caution">
    <text evidence="1">The sequence shown here is derived from an EMBL/GenBank/DDBJ whole genome shotgun (WGS) entry which is preliminary data.</text>
</comment>